<dbReference type="Proteomes" id="UP001188597">
    <property type="component" value="Unassembled WGS sequence"/>
</dbReference>
<accession>A0AA88W8L4</accession>
<dbReference type="GO" id="GO:0005737">
    <property type="term" value="C:cytoplasm"/>
    <property type="evidence" value="ECO:0007669"/>
    <property type="project" value="TreeGrafter"/>
</dbReference>
<name>A0AA88W8L4_9ASTE</name>
<organism evidence="4 5">
    <name type="scientific">Escallonia herrerae</name>
    <dbReference type="NCBI Taxonomy" id="1293975"/>
    <lineage>
        <taxon>Eukaryota</taxon>
        <taxon>Viridiplantae</taxon>
        <taxon>Streptophyta</taxon>
        <taxon>Embryophyta</taxon>
        <taxon>Tracheophyta</taxon>
        <taxon>Spermatophyta</taxon>
        <taxon>Magnoliopsida</taxon>
        <taxon>eudicotyledons</taxon>
        <taxon>Gunneridae</taxon>
        <taxon>Pentapetalae</taxon>
        <taxon>asterids</taxon>
        <taxon>campanulids</taxon>
        <taxon>Escalloniales</taxon>
        <taxon>Escalloniaceae</taxon>
        <taxon>Escallonia</taxon>
    </lineage>
</organism>
<dbReference type="Pfam" id="PF00407">
    <property type="entry name" value="Bet_v_1"/>
    <property type="match status" value="1"/>
</dbReference>
<reference evidence="4" key="1">
    <citation type="submission" date="2022-12" db="EMBL/GenBank/DDBJ databases">
        <title>Draft genome assemblies for two species of Escallonia (Escalloniales).</title>
        <authorList>
            <person name="Chanderbali A."/>
            <person name="Dervinis C."/>
            <person name="Anghel I."/>
            <person name="Soltis D."/>
            <person name="Soltis P."/>
            <person name="Zapata F."/>
        </authorList>
    </citation>
    <scope>NUCLEOTIDE SEQUENCE</scope>
    <source>
        <strain evidence="4">UCBG64.0493</strain>
        <tissue evidence="4">Leaf</tissue>
    </source>
</reference>
<evidence type="ECO:0000259" key="3">
    <source>
        <dbReference type="Pfam" id="PF00407"/>
    </source>
</evidence>
<comment type="similarity">
    <text evidence="1">Belongs to the BetVI family.</text>
</comment>
<protein>
    <recommendedName>
        <fullName evidence="3">Bet v I/Major latex protein domain-containing protein</fullName>
    </recommendedName>
</protein>
<dbReference type="GO" id="GO:0006952">
    <property type="term" value="P:defense response"/>
    <property type="evidence" value="ECO:0007669"/>
    <property type="project" value="InterPro"/>
</dbReference>
<sequence length="202" mass="22892">FTRGDGVYKYTYDNAPYKAYKLYPSKYQQPAVPRPFSSFGVAKLGVVKKMIGTLSDEFEVNLPAREAWALYGTLQFTYICVPDLFDKVDVLEGDGGPGTILQPFTKPGALFYTYEDEISKVDDENMVKEVRAHKGGYLSLGFNSYGVRFEVIKKSENSCITKVTVHYDVKEGFIHNTTQVSIEPFTTLVKYSNNYLINNHKK</sequence>
<keyword evidence="2" id="KW-0017">Alkaloid metabolism</keyword>
<evidence type="ECO:0000313" key="4">
    <source>
        <dbReference type="EMBL" id="KAK3021623.1"/>
    </source>
</evidence>
<comment type="caution">
    <text evidence="4">The sequence shown here is derived from an EMBL/GenBank/DDBJ whole genome shotgun (WGS) entry which is preliminary data.</text>
</comment>
<dbReference type="GO" id="GO:0005634">
    <property type="term" value="C:nucleus"/>
    <property type="evidence" value="ECO:0007669"/>
    <property type="project" value="TreeGrafter"/>
</dbReference>
<feature type="non-terminal residue" evidence="4">
    <location>
        <position position="202"/>
    </location>
</feature>
<dbReference type="AlphaFoldDB" id="A0AA88W8L4"/>
<dbReference type="InterPro" id="IPR023393">
    <property type="entry name" value="START-like_dom_sf"/>
</dbReference>
<dbReference type="GO" id="GO:0009738">
    <property type="term" value="P:abscisic acid-activated signaling pathway"/>
    <property type="evidence" value="ECO:0007669"/>
    <property type="project" value="TreeGrafter"/>
</dbReference>
<dbReference type="InterPro" id="IPR050279">
    <property type="entry name" value="Plant_def-hormone_signal"/>
</dbReference>
<evidence type="ECO:0000313" key="5">
    <source>
        <dbReference type="Proteomes" id="UP001188597"/>
    </source>
</evidence>
<evidence type="ECO:0000256" key="1">
    <source>
        <dbReference type="ARBA" id="ARBA00009744"/>
    </source>
</evidence>
<gene>
    <name evidence="4" type="ORF">RJ639_045256</name>
</gene>
<dbReference type="GO" id="GO:0004864">
    <property type="term" value="F:protein phosphatase inhibitor activity"/>
    <property type="evidence" value="ECO:0007669"/>
    <property type="project" value="TreeGrafter"/>
</dbReference>
<evidence type="ECO:0000256" key="2">
    <source>
        <dbReference type="ARBA" id="ARBA00022589"/>
    </source>
</evidence>
<proteinExistence type="inferred from homology"/>
<keyword evidence="5" id="KW-1185">Reference proteome</keyword>
<dbReference type="GO" id="GO:0010427">
    <property type="term" value="F:abscisic acid binding"/>
    <property type="evidence" value="ECO:0007669"/>
    <property type="project" value="TreeGrafter"/>
</dbReference>
<dbReference type="InterPro" id="IPR000916">
    <property type="entry name" value="Bet_v_I/MLP"/>
</dbReference>
<dbReference type="Gene3D" id="3.30.530.20">
    <property type="match status" value="1"/>
</dbReference>
<dbReference type="GO" id="GO:0009820">
    <property type="term" value="P:alkaloid metabolic process"/>
    <property type="evidence" value="ECO:0007669"/>
    <property type="project" value="UniProtKB-KW"/>
</dbReference>
<dbReference type="PANTHER" id="PTHR31213">
    <property type="entry name" value="OS08G0374000 PROTEIN-RELATED"/>
    <property type="match status" value="1"/>
</dbReference>
<dbReference type="EMBL" id="JAVXUP010000751">
    <property type="protein sequence ID" value="KAK3021623.1"/>
    <property type="molecule type" value="Genomic_DNA"/>
</dbReference>
<dbReference type="SUPFAM" id="SSF55961">
    <property type="entry name" value="Bet v1-like"/>
    <property type="match status" value="1"/>
</dbReference>
<dbReference type="PANTHER" id="PTHR31213:SF19">
    <property type="entry name" value="BET V I_MAJOR LATEX PROTEIN DOMAIN-CONTAINING PROTEIN"/>
    <property type="match status" value="1"/>
</dbReference>
<feature type="domain" description="Bet v I/Major latex protein" evidence="3">
    <location>
        <begin position="52"/>
        <end position="198"/>
    </location>
</feature>
<dbReference type="GO" id="GO:0038023">
    <property type="term" value="F:signaling receptor activity"/>
    <property type="evidence" value="ECO:0007669"/>
    <property type="project" value="TreeGrafter"/>
</dbReference>